<reference evidence="1 2" key="1">
    <citation type="journal article" date="2012" name="Genet. Mol. Biol.">
        <title>Analysis of 16S rRNA and mxaF genes revealing insights into Methylobacterium niche-specific plant association.</title>
        <authorList>
            <person name="Dourado M.N."/>
            <person name="Andreote F.D."/>
            <person name="Dini-Andreote F."/>
            <person name="Conti R."/>
            <person name="Araujo J.M."/>
            <person name="Araujo W.L."/>
        </authorList>
    </citation>
    <scope>NUCLEOTIDE SEQUENCE [LARGE SCALE GENOMIC DNA]</scope>
    <source>
        <strain evidence="1 2">SR1.6/6</strain>
    </source>
</reference>
<reference evidence="1 2" key="2">
    <citation type="journal article" date="2013" name="Genome Announc.">
        <title>Draft Genome Sequence of Methylobacterium mesophilicum Strain SR1.6/6, Isolated from Citrus sinensis.</title>
        <authorList>
            <person name="Marinho Almeida D."/>
            <person name="Dini-Andreote F."/>
            <person name="Camargo Neves A.A."/>
            <person name="Juca Ramos R.T."/>
            <person name="Andreote F.D."/>
            <person name="Carneiro A.R."/>
            <person name="Oliveira de Souza Lima A."/>
            <person name="Caracciolo Gomes de Sa P.H."/>
            <person name="Ribeiro Barbosa M.S."/>
            <person name="Araujo W.L."/>
            <person name="Silva A."/>
        </authorList>
    </citation>
    <scope>NUCLEOTIDE SEQUENCE [LARGE SCALE GENOMIC DNA]</scope>
    <source>
        <strain evidence="1 2">SR1.6/6</strain>
    </source>
</reference>
<dbReference type="EMBL" id="CP043538">
    <property type="protein sequence ID" value="QGY00630.1"/>
    <property type="molecule type" value="Genomic_DNA"/>
</dbReference>
<protein>
    <submittedName>
        <fullName evidence="1">MxaH protein</fullName>
    </submittedName>
</protein>
<dbReference type="KEGG" id="mmes:MMSR116_00940"/>
<gene>
    <name evidence="1" type="ORF">MMSR116_00940</name>
</gene>
<dbReference type="OrthoDB" id="5609383at2"/>
<organism evidence="1 2">
    <name type="scientific">Methylobacterium mesophilicum SR1.6/6</name>
    <dbReference type="NCBI Taxonomy" id="908290"/>
    <lineage>
        <taxon>Bacteria</taxon>
        <taxon>Pseudomonadati</taxon>
        <taxon>Pseudomonadota</taxon>
        <taxon>Alphaproteobacteria</taxon>
        <taxon>Hyphomicrobiales</taxon>
        <taxon>Methylobacteriaceae</taxon>
        <taxon>Methylobacterium</taxon>
    </lineage>
</organism>
<dbReference type="AlphaFoldDB" id="A0A6B9F999"/>
<sequence length="174" mass="18971">MRALRAALAVLTLSACDRGTEAENTDPSVVARTSESELPAWLAPTDGTDPARWLAGREAGHPLPADAPPVRALRATLTTASAGFIEDPRMIANRTLQLGQMLAEVGKTESYRSLIEGLGQVAALRGRHKSLYGEMCQHYFNTRNRGLDHHAALEDLAAHDVRPLDERRSEGRRP</sequence>
<evidence type="ECO:0000313" key="1">
    <source>
        <dbReference type="EMBL" id="QGY00630.1"/>
    </source>
</evidence>
<dbReference type="RefSeq" id="WP_010686839.1">
    <property type="nucleotide sequence ID" value="NZ_CP043538.1"/>
</dbReference>
<dbReference type="Proteomes" id="UP000012488">
    <property type="component" value="Chromosome"/>
</dbReference>
<name>A0A6B9F999_9HYPH</name>
<proteinExistence type="predicted"/>
<evidence type="ECO:0000313" key="2">
    <source>
        <dbReference type="Proteomes" id="UP000012488"/>
    </source>
</evidence>
<dbReference type="PROSITE" id="PS51257">
    <property type="entry name" value="PROKAR_LIPOPROTEIN"/>
    <property type="match status" value="1"/>
</dbReference>
<accession>A0A6B9F999</accession>